<organism evidence="1 2">
    <name type="scientific">Rubritalea profundi</name>
    <dbReference type="NCBI Taxonomy" id="1658618"/>
    <lineage>
        <taxon>Bacteria</taxon>
        <taxon>Pseudomonadati</taxon>
        <taxon>Verrucomicrobiota</taxon>
        <taxon>Verrucomicrobiia</taxon>
        <taxon>Verrucomicrobiales</taxon>
        <taxon>Rubritaleaceae</taxon>
        <taxon>Rubritalea</taxon>
    </lineage>
</organism>
<dbReference type="OrthoDB" id="9790031at2"/>
<dbReference type="PANTHER" id="PTHR10000">
    <property type="entry name" value="PHOSPHOSERINE PHOSPHATASE"/>
    <property type="match status" value="1"/>
</dbReference>
<dbReference type="Gene3D" id="3.40.50.1000">
    <property type="entry name" value="HAD superfamily/HAD-like"/>
    <property type="match status" value="2"/>
</dbReference>
<dbReference type="InterPro" id="IPR006379">
    <property type="entry name" value="HAD-SF_hydro_IIB"/>
</dbReference>
<reference evidence="1 2" key="1">
    <citation type="submission" date="2016-12" db="EMBL/GenBank/DDBJ databases">
        <title>Study of bacterial adaptation to deep sea.</title>
        <authorList>
            <person name="Song J."/>
            <person name="Yoshizawa S."/>
            <person name="Kogure K."/>
        </authorList>
    </citation>
    <scope>NUCLEOTIDE SEQUENCE [LARGE SCALE GENOMIC DNA]</scope>
    <source>
        <strain evidence="1 2">SAORIC-165</strain>
    </source>
</reference>
<dbReference type="SUPFAM" id="SSF56784">
    <property type="entry name" value="HAD-like"/>
    <property type="match status" value="1"/>
</dbReference>
<accession>A0A2S7U4U4</accession>
<keyword evidence="2" id="KW-1185">Reference proteome</keyword>
<evidence type="ECO:0008006" key="3">
    <source>
        <dbReference type="Google" id="ProtNLM"/>
    </source>
</evidence>
<sequence>MRVLDYPAEVRGILSFDFDGTLFLPENEVVLEPVFYETIEKLRQDGWLWAINTGRSLLFMLEGFEQSSFPFSPDFLVAREREIYTPGDRFGRWHRLEDWHENYMRDTAHFMKESAGFIDLMKQYIEDETAAQWIEEEGDPAGIIASSEDEMIVIAEFVEEQRKSYDLVGVLRNSIYMRFTHKDYHKGTSLQELARRLQVPVERVFAIGDGHNDIDKLHPDVAGMIACVGNSQQEVKDYVSSHGGYVAKAHGSLGSVEALNYFLA</sequence>
<dbReference type="Pfam" id="PF08282">
    <property type="entry name" value="Hydrolase_3"/>
    <property type="match status" value="2"/>
</dbReference>
<dbReference type="NCBIfam" id="TIGR01484">
    <property type="entry name" value="HAD-SF-IIB"/>
    <property type="match status" value="1"/>
</dbReference>
<proteinExistence type="predicted"/>
<gene>
    <name evidence="1" type="ORF">BSZ32_12285</name>
</gene>
<protein>
    <recommendedName>
        <fullName evidence="3">Sucrose phosphatase-like domain-containing protein</fullName>
    </recommendedName>
</protein>
<dbReference type="GO" id="GO:0016791">
    <property type="term" value="F:phosphatase activity"/>
    <property type="evidence" value="ECO:0007669"/>
    <property type="project" value="TreeGrafter"/>
</dbReference>
<dbReference type="GO" id="GO:0005829">
    <property type="term" value="C:cytosol"/>
    <property type="evidence" value="ECO:0007669"/>
    <property type="project" value="TreeGrafter"/>
</dbReference>
<dbReference type="InterPro" id="IPR023214">
    <property type="entry name" value="HAD_sf"/>
</dbReference>
<dbReference type="GO" id="GO:0000287">
    <property type="term" value="F:magnesium ion binding"/>
    <property type="evidence" value="ECO:0007669"/>
    <property type="project" value="TreeGrafter"/>
</dbReference>
<evidence type="ECO:0000313" key="1">
    <source>
        <dbReference type="EMBL" id="PQJ29193.1"/>
    </source>
</evidence>
<dbReference type="AlphaFoldDB" id="A0A2S7U4U4"/>
<name>A0A2S7U4U4_9BACT</name>
<dbReference type="InterPro" id="IPR036412">
    <property type="entry name" value="HAD-like_sf"/>
</dbReference>
<comment type="caution">
    <text evidence="1">The sequence shown here is derived from an EMBL/GenBank/DDBJ whole genome shotgun (WGS) entry which is preliminary data.</text>
</comment>
<dbReference type="PANTHER" id="PTHR10000:SF8">
    <property type="entry name" value="HAD SUPERFAMILY HYDROLASE-LIKE, TYPE 3"/>
    <property type="match status" value="1"/>
</dbReference>
<dbReference type="Proteomes" id="UP000239907">
    <property type="component" value="Unassembled WGS sequence"/>
</dbReference>
<dbReference type="EMBL" id="MQWA01000001">
    <property type="protein sequence ID" value="PQJ29193.1"/>
    <property type="molecule type" value="Genomic_DNA"/>
</dbReference>
<evidence type="ECO:0000313" key="2">
    <source>
        <dbReference type="Proteomes" id="UP000239907"/>
    </source>
</evidence>
<dbReference type="RefSeq" id="WP_105043685.1">
    <property type="nucleotide sequence ID" value="NZ_MQWA01000001.1"/>
</dbReference>